<evidence type="ECO:0000313" key="3">
    <source>
        <dbReference type="EMBL" id="CAD7228253.1"/>
    </source>
</evidence>
<feature type="transmembrane region" description="Helical" evidence="2">
    <location>
        <begin position="218"/>
        <end position="247"/>
    </location>
</feature>
<feature type="region of interest" description="Disordered" evidence="1">
    <location>
        <begin position="417"/>
        <end position="442"/>
    </location>
</feature>
<feature type="region of interest" description="Disordered" evidence="1">
    <location>
        <begin position="1"/>
        <end position="32"/>
    </location>
</feature>
<organism evidence="3">
    <name type="scientific">Cyprideis torosa</name>
    <dbReference type="NCBI Taxonomy" id="163714"/>
    <lineage>
        <taxon>Eukaryota</taxon>
        <taxon>Metazoa</taxon>
        <taxon>Ecdysozoa</taxon>
        <taxon>Arthropoda</taxon>
        <taxon>Crustacea</taxon>
        <taxon>Oligostraca</taxon>
        <taxon>Ostracoda</taxon>
        <taxon>Podocopa</taxon>
        <taxon>Podocopida</taxon>
        <taxon>Cytherocopina</taxon>
        <taxon>Cytheroidea</taxon>
        <taxon>Cytherideidae</taxon>
        <taxon>Cyprideis</taxon>
    </lineage>
</organism>
<proteinExistence type="predicted"/>
<keyword evidence="2" id="KW-1133">Transmembrane helix</keyword>
<feature type="compositionally biased region" description="Polar residues" evidence="1">
    <location>
        <begin position="417"/>
        <end position="431"/>
    </location>
</feature>
<evidence type="ECO:0000256" key="2">
    <source>
        <dbReference type="SAM" id="Phobius"/>
    </source>
</evidence>
<gene>
    <name evidence="3" type="ORF">CTOB1V02_LOCUS6141</name>
</gene>
<dbReference type="AlphaFoldDB" id="A0A7R8ZQW1"/>
<accession>A0A7R8ZQW1</accession>
<dbReference type="EMBL" id="OB661451">
    <property type="protein sequence ID" value="CAD7228253.1"/>
    <property type="molecule type" value="Genomic_DNA"/>
</dbReference>
<keyword evidence="2" id="KW-0472">Membrane</keyword>
<sequence length="541" mass="60873">MSMLAMPTGSRARAERYNHPSRHNRGIDSDLLGHASPNRPFLTWDLHEAPKDAYNDLTKVRPFLEEDGRPPIRPGNPGIWGESSGPALDPLFFQEITGVISSKNDIETKRHQGVLDAFGVEGQRKVQHKNSDAGFESFNVKQHETAKLRAPVVSVQVPPRPQEIDEFPFYVATFNSEDGDPEAYNAEESRGILVSPQDFISYYGDVVGERMLFSSDSILLIVVVFVFSFIIVYMSISMVLFCCYYLVKQSKVSSITVARAASRLKSAYFCADENERCMNDPSPGSRTTPDCYQAAESPDWSQCSDLSKYNCYPEKNHPGYRAVFYPEEDYRHEHRHAYKVYCDQYPERSGCSEKKECTYGNNLGQQRGGRQRRKRCKTRRKRAYRTASCCDTNTTTSCANGAARFLRSVQIRQSSLSSKGSDSHFSVTTSDGDSEGESFGRKVSTPMSALAELLADKLTRKITKEQKEVMLSSVARRRIKGAEVSSPGNQVIRSISSITVLCQHPQNPGASGFGQEERSCLESIHRDKRNSHDDAVYWKER</sequence>
<name>A0A7R8ZQW1_9CRUS</name>
<evidence type="ECO:0000256" key="1">
    <source>
        <dbReference type="SAM" id="MobiDB-lite"/>
    </source>
</evidence>
<protein>
    <submittedName>
        <fullName evidence="3">Uncharacterized protein</fullName>
    </submittedName>
</protein>
<keyword evidence="2" id="KW-0812">Transmembrane</keyword>
<reference evidence="3" key="1">
    <citation type="submission" date="2020-11" db="EMBL/GenBank/DDBJ databases">
        <authorList>
            <person name="Tran Van P."/>
        </authorList>
    </citation>
    <scope>NUCLEOTIDE SEQUENCE</scope>
</reference>